<evidence type="ECO:0000256" key="1">
    <source>
        <dbReference type="SAM" id="MobiDB-lite"/>
    </source>
</evidence>
<accession>A0ABW0KY68</accession>
<reference evidence="3" key="1">
    <citation type="journal article" date="2019" name="Int. J. Syst. Evol. Microbiol.">
        <title>The Global Catalogue of Microorganisms (GCM) 10K type strain sequencing project: providing services to taxonomists for standard genome sequencing and annotation.</title>
        <authorList>
            <consortium name="The Broad Institute Genomics Platform"/>
            <consortium name="The Broad Institute Genome Sequencing Center for Infectious Disease"/>
            <person name="Wu L."/>
            <person name="Ma J."/>
        </authorList>
    </citation>
    <scope>NUCLEOTIDE SEQUENCE [LARGE SCALE GENOMIC DNA]</scope>
    <source>
        <strain evidence="3">CGMCC 4.1469</strain>
    </source>
</reference>
<dbReference type="Gene3D" id="3.30.450.400">
    <property type="entry name" value="Colicin M, catalytic domain"/>
    <property type="match status" value="1"/>
</dbReference>
<sequence length="526" mass="57886">MAFIFSTSHLPETRVRRPDHLEDEEDEDTMQPMPRAGGVRAFSHLPPARALADSSGPLSARPATPVGRPRRHIEPEDDQDSTQAPVAESDHGDATRAHADYADDTLWHSPRITAQDQPPESHQEDDRALEEEDHPDPSMHRDSSRTRSSGFIPSPQDLRDAFHSTMGEDFSQDDRSAQPYGLRDQRTGQPQGFAGKAVYHDLVYRPTSSPENERDQHEDFFQHTSGTSATRQAPSSPRAPQTFAQSARPAAQPVPKAGQNTFAAPPPPPKTPDQQSQADMARSVLKSYPEDQRLEKAKNLIDLKVQYTLHTQGIPGLQKMVSGEAGFSKNIQTGLLDNYLNGAPKKQYKMSHQDVYDCNIGLNFARSAEFLKALKENTTGTTPKVWTFKANVPAIAGTSATLGNFTAQVDMKVTSHLEQDKNGNWITKWEVSGAFTVNDTYDFDIVDKEAERAVNDMVNGVNQGLYQGRTQAGQLKTLLMSRVPGTGFAVTSDPITFTQTSNQSTAQIITDVGTYPPKSTAPPPSR</sequence>
<protein>
    <submittedName>
        <fullName evidence="2">Uncharacterized protein</fullName>
    </submittedName>
</protein>
<gene>
    <name evidence="2" type="ORF">ACFQDI_22555</name>
</gene>
<name>A0ABW0KY68_9BACT</name>
<dbReference type="Proteomes" id="UP001596052">
    <property type="component" value="Unassembled WGS sequence"/>
</dbReference>
<feature type="compositionally biased region" description="Basic and acidic residues" evidence="1">
    <location>
        <begin position="11"/>
        <end position="20"/>
    </location>
</feature>
<evidence type="ECO:0000313" key="3">
    <source>
        <dbReference type="Proteomes" id="UP001596052"/>
    </source>
</evidence>
<feature type="region of interest" description="Disordered" evidence="1">
    <location>
        <begin position="1"/>
        <end position="281"/>
    </location>
</feature>
<feature type="compositionally biased region" description="Polar residues" evidence="1">
    <location>
        <begin position="1"/>
        <end position="10"/>
    </location>
</feature>
<organism evidence="2 3">
    <name type="scientific">Prosthecobacter fluviatilis</name>
    <dbReference type="NCBI Taxonomy" id="445931"/>
    <lineage>
        <taxon>Bacteria</taxon>
        <taxon>Pseudomonadati</taxon>
        <taxon>Verrucomicrobiota</taxon>
        <taxon>Verrucomicrobiia</taxon>
        <taxon>Verrucomicrobiales</taxon>
        <taxon>Verrucomicrobiaceae</taxon>
        <taxon>Prosthecobacter</taxon>
    </lineage>
</organism>
<evidence type="ECO:0000313" key="2">
    <source>
        <dbReference type="EMBL" id="MFC5457667.1"/>
    </source>
</evidence>
<feature type="compositionally biased region" description="Basic and acidic residues" evidence="1">
    <location>
        <begin position="88"/>
        <end position="101"/>
    </location>
</feature>
<proteinExistence type="predicted"/>
<keyword evidence="3" id="KW-1185">Reference proteome</keyword>
<feature type="compositionally biased region" description="Basic and acidic residues" evidence="1">
    <location>
        <begin position="135"/>
        <end position="145"/>
    </location>
</feature>
<dbReference type="EMBL" id="JBHSMQ010000012">
    <property type="protein sequence ID" value="MFC5457667.1"/>
    <property type="molecule type" value="Genomic_DNA"/>
</dbReference>
<feature type="compositionally biased region" description="Polar residues" evidence="1">
    <location>
        <begin position="222"/>
        <end position="245"/>
    </location>
</feature>
<feature type="compositionally biased region" description="Basic and acidic residues" evidence="1">
    <location>
        <begin position="211"/>
        <end position="221"/>
    </location>
</feature>
<comment type="caution">
    <text evidence="2">The sequence shown here is derived from an EMBL/GenBank/DDBJ whole genome shotgun (WGS) entry which is preliminary data.</text>
</comment>
<dbReference type="RefSeq" id="WP_377171228.1">
    <property type="nucleotide sequence ID" value="NZ_JBHSMQ010000012.1"/>
</dbReference>